<feature type="domain" description="NERD" evidence="1">
    <location>
        <begin position="144"/>
        <end position="246"/>
    </location>
</feature>
<dbReference type="Pfam" id="PF08378">
    <property type="entry name" value="NERD"/>
    <property type="match status" value="1"/>
</dbReference>
<evidence type="ECO:0000259" key="1">
    <source>
        <dbReference type="Pfam" id="PF08378"/>
    </source>
</evidence>
<evidence type="ECO:0000313" key="2">
    <source>
        <dbReference type="EMBL" id="SFP53748.1"/>
    </source>
</evidence>
<sequence>MAHLIKLEDYTSRYMNDMQRYLSRFSRLKKERWESMKRDWRRVNNERAPEPIQEETLEDWLEEAGNGFFQGAVNRLKQFQNRRGKKEEPEYETDDRSLFYEGKSLEELKDMFFEELFMAQLRWASASILEESRMNPVYKYDQNLRFLLRYLPDNYLVLYYPVFSVGSAPLDMDIILISPTEIICLSYLSGDKNSVFETSSGRYWNEYVHKSRQRIVNPVISLNRMSRVIQSVFSEHPLEMELHRLVWSPAAVIDHRAPGMKVEMVDKRNHEDWFEKRKRTPSPIKKNQLYAAETLLQHTLTTSFRRRELLEDIEEEE</sequence>
<dbReference type="STRING" id="1884432.SAMN05518683_106164"/>
<dbReference type="EMBL" id="FOXD01000006">
    <property type="protein sequence ID" value="SFP53748.1"/>
    <property type="molecule type" value="Genomic_DNA"/>
</dbReference>
<reference evidence="3" key="1">
    <citation type="submission" date="2016-10" db="EMBL/GenBank/DDBJ databases">
        <authorList>
            <person name="Varghese N."/>
            <person name="Submissions S."/>
        </authorList>
    </citation>
    <scope>NUCLEOTIDE SEQUENCE [LARGE SCALE GENOMIC DNA]</scope>
    <source>
        <strain evidence="3">S7</strain>
    </source>
</reference>
<dbReference type="Proteomes" id="UP000198892">
    <property type="component" value="Unassembled WGS sequence"/>
</dbReference>
<gene>
    <name evidence="2" type="ORF">SAMN05518683_106164</name>
</gene>
<organism evidence="2 3">
    <name type="scientific">Salibacterium halotolerans</name>
    <dbReference type="NCBI Taxonomy" id="1884432"/>
    <lineage>
        <taxon>Bacteria</taxon>
        <taxon>Bacillati</taxon>
        <taxon>Bacillota</taxon>
        <taxon>Bacilli</taxon>
        <taxon>Bacillales</taxon>
        <taxon>Bacillaceae</taxon>
    </lineage>
</organism>
<proteinExistence type="predicted"/>
<protein>
    <submittedName>
        <fullName evidence="2">Nuclease-related domain-containing protein</fullName>
    </submittedName>
</protein>
<evidence type="ECO:0000313" key="3">
    <source>
        <dbReference type="Proteomes" id="UP000198892"/>
    </source>
</evidence>
<name>A0A1I5R5D3_9BACI</name>
<dbReference type="OrthoDB" id="2433183at2"/>
<accession>A0A1I5R5D3</accession>
<dbReference type="RefSeq" id="WP_093336394.1">
    <property type="nucleotide sequence ID" value="NZ_FOXD01000006.1"/>
</dbReference>
<dbReference type="AlphaFoldDB" id="A0A1I5R5D3"/>
<dbReference type="InterPro" id="IPR011528">
    <property type="entry name" value="NERD"/>
</dbReference>
<keyword evidence="3" id="KW-1185">Reference proteome</keyword>